<keyword evidence="2" id="KW-1185">Reference proteome</keyword>
<comment type="caution">
    <text evidence="1">The sequence shown here is derived from an EMBL/GenBank/DDBJ whole genome shotgun (WGS) entry which is preliminary data.</text>
</comment>
<gene>
    <name evidence="1" type="ORF">EVAR_18539_1</name>
</gene>
<name>A0A4C1V2Q5_EUMVA</name>
<evidence type="ECO:0000313" key="2">
    <source>
        <dbReference type="Proteomes" id="UP000299102"/>
    </source>
</evidence>
<proteinExistence type="predicted"/>
<organism evidence="1 2">
    <name type="scientific">Eumeta variegata</name>
    <name type="common">Bagworm moth</name>
    <name type="synonym">Eumeta japonica</name>
    <dbReference type="NCBI Taxonomy" id="151549"/>
    <lineage>
        <taxon>Eukaryota</taxon>
        <taxon>Metazoa</taxon>
        <taxon>Ecdysozoa</taxon>
        <taxon>Arthropoda</taxon>
        <taxon>Hexapoda</taxon>
        <taxon>Insecta</taxon>
        <taxon>Pterygota</taxon>
        <taxon>Neoptera</taxon>
        <taxon>Endopterygota</taxon>
        <taxon>Lepidoptera</taxon>
        <taxon>Glossata</taxon>
        <taxon>Ditrysia</taxon>
        <taxon>Tineoidea</taxon>
        <taxon>Psychidae</taxon>
        <taxon>Oiketicinae</taxon>
        <taxon>Eumeta</taxon>
    </lineage>
</organism>
<accession>A0A4C1V2Q5</accession>
<protein>
    <submittedName>
        <fullName evidence="1">Uncharacterized protein</fullName>
    </submittedName>
</protein>
<evidence type="ECO:0000313" key="1">
    <source>
        <dbReference type="EMBL" id="GBP33061.1"/>
    </source>
</evidence>
<dbReference type="AlphaFoldDB" id="A0A4C1V2Q5"/>
<dbReference type="EMBL" id="BGZK01000269">
    <property type="protein sequence ID" value="GBP33061.1"/>
    <property type="molecule type" value="Genomic_DNA"/>
</dbReference>
<sequence>MYSSLLQALRRPLATFRRALHERLLIVERNVQTASTARLYVDGDAERRRRTPATAPAVGTRSLTVRSVRVRRRNTFYDKLSSSHGCSLKRRVRAASIRVSPMSIPERVSQSPWQFHRGTLDREFEKPPP</sequence>
<reference evidence="1 2" key="1">
    <citation type="journal article" date="2019" name="Commun. Biol.">
        <title>The bagworm genome reveals a unique fibroin gene that provides high tensile strength.</title>
        <authorList>
            <person name="Kono N."/>
            <person name="Nakamura H."/>
            <person name="Ohtoshi R."/>
            <person name="Tomita M."/>
            <person name="Numata K."/>
            <person name="Arakawa K."/>
        </authorList>
    </citation>
    <scope>NUCLEOTIDE SEQUENCE [LARGE SCALE GENOMIC DNA]</scope>
</reference>
<dbReference type="Proteomes" id="UP000299102">
    <property type="component" value="Unassembled WGS sequence"/>
</dbReference>